<keyword evidence="4" id="KW-1185">Reference proteome</keyword>
<dbReference type="InterPro" id="IPR036188">
    <property type="entry name" value="FAD/NAD-bd_sf"/>
</dbReference>
<dbReference type="PANTHER" id="PTHR43476">
    <property type="entry name" value="3-(3-HYDROXY-PHENYL)PROPIONATE/3-HYDROXYCINNAMIC ACID HYDROXYLASE"/>
    <property type="match status" value="1"/>
</dbReference>
<keyword evidence="3" id="KW-0503">Monooxygenase</keyword>
<gene>
    <name evidence="3" type="ORF">Sant_2435</name>
</gene>
<dbReference type="OrthoDB" id="8672648at2"/>
<dbReference type="AlphaFoldDB" id="W0HYA5"/>
<dbReference type="HOGENOM" id="CLU_033626_0_0_6"/>
<dbReference type="KEGG" id="sod:Sant_2435"/>
<accession>W0HYA5</accession>
<keyword evidence="1" id="KW-0560">Oxidoreductase</keyword>
<dbReference type="SUPFAM" id="SSF51905">
    <property type="entry name" value="FAD/NAD(P)-binding domain"/>
    <property type="match status" value="1"/>
</dbReference>
<feature type="domain" description="FAD-binding" evidence="2">
    <location>
        <begin position="8"/>
        <end position="349"/>
    </location>
</feature>
<dbReference type="PANTHER" id="PTHR43476:SF5">
    <property type="entry name" value="FAD-DEPENDENT MONOOXYGENASE"/>
    <property type="match status" value="1"/>
</dbReference>
<dbReference type="GO" id="GO:0004497">
    <property type="term" value="F:monooxygenase activity"/>
    <property type="evidence" value="ECO:0007669"/>
    <property type="project" value="UniProtKB-KW"/>
</dbReference>
<evidence type="ECO:0000313" key="3">
    <source>
        <dbReference type="EMBL" id="AHF77477.1"/>
    </source>
</evidence>
<name>W0HYA5_9GAMM</name>
<evidence type="ECO:0000259" key="2">
    <source>
        <dbReference type="Pfam" id="PF01494"/>
    </source>
</evidence>
<dbReference type="NCBIfam" id="NF004834">
    <property type="entry name" value="PRK06185.1-3"/>
    <property type="match status" value="1"/>
</dbReference>
<evidence type="ECO:0000313" key="4">
    <source>
        <dbReference type="Proteomes" id="UP000019028"/>
    </source>
</evidence>
<evidence type="ECO:0000256" key="1">
    <source>
        <dbReference type="ARBA" id="ARBA00023002"/>
    </source>
</evidence>
<dbReference type="Pfam" id="PF01494">
    <property type="entry name" value="FAD_binding_3"/>
    <property type="match status" value="1"/>
</dbReference>
<dbReference type="Proteomes" id="UP000019028">
    <property type="component" value="Chromosome"/>
</dbReference>
<reference evidence="3 4" key="1">
    <citation type="journal article" date="2014" name="Genome Biol. Evol.">
        <title>Genome degeneration and adaptation in a nascent stage of symbiosis.</title>
        <authorList>
            <person name="Oakeson K.F."/>
            <person name="Gil R."/>
            <person name="Clayton A.L."/>
            <person name="Dunn D.M."/>
            <person name="von Niederhausern A.C."/>
            <person name="Hamil C."/>
            <person name="Aoyagi A."/>
            <person name="Duval B."/>
            <person name="Baca A."/>
            <person name="Silva F.J."/>
            <person name="Vallier A."/>
            <person name="Jackson D.G."/>
            <person name="Latorre A."/>
            <person name="Weiss R.B."/>
            <person name="Heddi A."/>
            <person name="Moya A."/>
            <person name="Dale C."/>
        </authorList>
    </citation>
    <scope>NUCLEOTIDE SEQUENCE [LARGE SCALE GENOMIC DNA]</scope>
    <source>
        <strain evidence="3 4">HS1</strain>
    </source>
</reference>
<dbReference type="NCBIfam" id="NF004835">
    <property type="entry name" value="PRK06185.1-4"/>
    <property type="match status" value="1"/>
</dbReference>
<dbReference type="Gene3D" id="3.50.50.60">
    <property type="entry name" value="FAD/NAD(P)-binding domain"/>
    <property type="match status" value="2"/>
</dbReference>
<organism evidence="3 4">
    <name type="scientific">Sodalis praecaptivus</name>
    <dbReference type="NCBI Taxonomy" id="1239307"/>
    <lineage>
        <taxon>Bacteria</taxon>
        <taxon>Pseudomonadati</taxon>
        <taxon>Pseudomonadota</taxon>
        <taxon>Gammaproteobacteria</taxon>
        <taxon>Enterobacterales</taxon>
        <taxon>Bruguierivoracaceae</taxon>
        <taxon>Sodalis</taxon>
    </lineage>
</organism>
<sequence length="414" mass="45276">MGETSLNTPCCIVGGGPAGLMLGYLLARAGLAVTVLEKHHDFLRDFRGDTIHPSTLAILHQLGLLEGLLALPHQKVTTLRGELQGKTVTMADFSRLPGRCQYMMLMPQWDFLNFLAQRAALLPGFTLLRATRGVSLCRHQGQVVGVNAEDDAGRLTITTPLVIGTDGRRSMVRADAGLQVRNFGAPRDVVWLKLPKEAGDAGWASGHGGPKNNVIMLDRGDYWQCGYSIVKGSFDALQQQGLAALLMQVAAVAPVSVERLRQHITDWRQVKLLDIRIDRLTHWAAPGVLCIGDAAHAMSPIGGVGVNLAIQDAVATANLLAKPLARGAVSLRELNRVQRRRQFPTRATQALQIMMTGKGHRPARPARAPSTLELWLRQRPWLPRLAGRIIGLGFRPERPRRALLRGVKTETQPQ</sequence>
<dbReference type="EMBL" id="CP006569">
    <property type="protein sequence ID" value="AHF77477.1"/>
    <property type="molecule type" value="Genomic_DNA"/>
</dbReference>
<dbReference type="InterPro" id="IPR050631">
    <property type="entry name" value="PheA/TfdB_FAD_monoxygenase"/>
</dbReference>
<dbReference type="InterPro" id="IPR002938">
    <property type="entry name" value="FAD-bd"/>
</dbReference>
<proteinExistence type="predicted"/>
<dbReference type="PATRIC" id="fig|1239307.3.peg.2714"/>
<dbReference type="PRINTS" id="PR00420">
    <property type="entry name" value="RNGMNOXGNASE"/>
</dbReference>
<dbReference type="RefSeq" id="WP_025422624.1">
    <property type="nucleotide sequence ID" value="NZ_CP006569.1"/>
</dbReference>
<protein>
    <submittedName>
        <fullName evidence="3">Monooxygenase FAD-binding protein</fullName>
    </submittedName>
</protein>
<dbReference type="GO" id="GO:0071949">
    <property type="term" value="F:FAD binding"/>
    <property type="evidence" value="ECO:0007669"/>
    <property type="project" value="InterPro"/>
</dbReference>